<dbReference type="eggNOG" id="COG5184">
    <property type="taxonomic scope" value="Bacteria"/>
</dbReference>
<dbReference type="Pfam" id="PF00395">
    <property type="entry name" value="SLH"/>
    <property type="match status" value="3"/>
</dbReference>
<feature type="domain" description="SLH" evidence="2">
    <location>
        <begin position="293"/>
        <end position="355"/>
    </location>
</feature>
<evidence type="ECO:0000313" key="4">
    <source>
        <dbReference type="Proteomes" id="UP000000378"/>
    </source>
</evidence>
<feature type="domain" description="SLH" evidence="2">
    <location>
        <begin position="429"/>
        <end position="495"/>
    </location>
</feature>
<keyword evidence="4" id="KW-1185">Reference proteome</keyword>
<accession>D7CK77</accession>
<dbReference type="EMBL" id="CP002048">
    <property type="protein sequence ID" value="ADI03061.1"/>
    <property type="molecule type" value="Genomic_DNA"/>
</dbReference>
<reference evidence="4" key="1">
    <citation type="journal article" date="2010" name="Stand. Genomic Sci.">
        <title>Complete genome sequence of Syntrophothermus lipocalidus type strain (TGB-C1T).</title>
        <authorList>
            <consortium name="US DOE Joint Genome Institute (JGI-PGF)"/>
            <person name="Djao O."/>
            <person name="Zhang X."/>
            <person name="Lucas S."/>
            <person name="Lapidus A."/>
            <person name="Glavina Del Rio T."/>
            <person name="Nolan M."/>
            <person name="Tice H."/>
            <person name="Cheng J."/>
            <person name="Han C."/>
            <person name="Tapia R."/>
            <person name="Goodwin L."/>
            <person name="Pitluck S."/>
            <person name="Liolios K."/>
            <person name="Ivanova N."/>
            <person name="Mavromatis K."/>
            <person name="Mikhailova N."/>
            <person name="Ovchinnikova G."/>
            <person name="Pati A."/>
            <person name="Brambilla E."/>
            <person name="Chen A."/>
            <person name="Palaniappan K."/>
            <person name="Land M."/>
            <person name="Hauser L."/>
            <person name="Chang Y."/>
            <person name="Jeffries C."/>
            <person name="Rohde M."/>
            <person name="Sikorski J."/>
            <person name="Spring S."/>
            <person name="Goker M."/>
            <person name="Detter J."/>
            <person name="Woyke T."/>
            <person name="Bristow J."/>
            <person name="Eisen J."/>
            <person name="Markowitz V."/>
            <person name="Hugenholtz P."/>
            <person name="Kyrpides N."/>
            <person name="Klenk H."/>
        </authorList>
    </citation>
    <scope>NUCLEOTIDE SEQUENCE [LARGE SCALE GENOMIC DNA]</scope>
    <source>
        <strain evidence="4">DSM 12680 / TGB-C1</strain>
    </source>
</reference>
<dbReference type="KEGG" id="slp:Slip_2322"/>
<protein>
    <submittedName>
        <fullName evidence="3">S-layer domain protein</fullName>
    </submittedName>
</protein>
<dbReference type="HOGENOM" id="CLU_539606_0_0_9"/>
<dbReference type="InterPro" id="IPR001119">
    <property type="entry name" value="SLH_dom"/>
</dbReference>
<evidence type="ECO:0000259" key="2">
    <source>
        <dbReference type="PROSITE" id="PS51272"/>
    </source>
</evidence>
<proteinExistence type="predicted"/>
<evidence type="ECO:0000313" key="3">
    <source>
        <dbReference type="EMBL" id="ADI03061.1"/>
    </source>
</evidence>
<sequence length="506" mass="55693">MLQPFWWNSLGKRVFATVLAVFLAGTMVLSTAGAGLAFTGFDPGVSDGQEYQEVVFVAGTPQVFKGTVKETSRDRGDSRQVTLTYKLVQVGGDGKLTRNVKLTYNVQRSGAQEVQVMSLDGYTESLTLGKTTYKLDKDKLYFSGSQAIDHRPAVDFWAGNWYMKKVYVTGRGSKNQITVESAGKSEGYSNAWGKGDTRIIDVSVKGEPSDGDSWEGSARITMNDTLSRSLAYVSQGAELSSFDGGFVDETRTQQVMTVEYDLPSTGSEGIDDDRRNEGTLELSSASPAQQKRLFIKEFKDLRGHWAKEAVESLCGLGAIDGENAYFYPNLPARRGDFIRALVTVAGMTSASEENTAKSTRRTKNQATTPLFYDVDSSSPYFKYVQIAGEKGLVDGKIFGLNDNITRAEAAVLLVKAMGLENLSPGPETSTGFYDDALIPLWAKESVYVAQEYGIIGGETAAGANFFRPNDIVTRAEMAAMLDRFREFLNRDFSKDYRDRLYEFSRS</sequence>
<gene>
    <name evidence="3" type="ordered locus">Slip_2322</name>
</gene>
<feature type="domain" description="SLH" evidence="2">
    <location>
        <begin position="367"/>
        <end position="427"/>
    </location>
</feature>
<keyword evidence="1" id="KW-0677">Repeat</keyword>
<organism evidence="3 4">
    <name type="scientific">Syntrophothermus lipocalidus (strain DSM 12680 / TGB-C1)</name>
    <dbReference type="NCBI Taxonomy" id="643648"/>
    <lineage>
        <taxon>Bacteria</taxon>
        <taxon>Bacillati</taxon>
        <taxon>Bacillota</taxon>
        <taxon>Clostridia</taxon>
        <taxon>Eubacteriales</taxon>
        <taxon>Syntrophomonadaceae</taxon>
        <taxon>Syntrophothermus</taxon>
    </lineage>
</organism>
<evidence type="ECO:0000256" key="1">
    <source>
        <dbReference type="ARBA" id="ARBA00022737"/>
    </source>
</evidence>
<dbReference type="PROSITE" id="PS51272">
    <property type="entry name" value="SLH"/>
    <property type="match status" value="3"/>
</dbReference>
<reference evidence="3 4" key="2">
    <citation type="journal article" date="2010" name="Stand. Genomic Sci.">
        <title>Complete genome sequence of Syntrophothermus lipocalidus type strain (TGB-C1).</title>
        <authorList>
            <person name="Djao O.D."/>
            <person name="Zhang X."/>
            <person name="Lucas S."/>
            <person name="Lapidus A."/>
            <person name="Del Rio T.G."/>
            <person name="Nolan M."/>
            <person name="Tice H."/>
            <person name="Cheng J.F."/>
            <person name="Han C."/>
            <person name="Tapia R."/>
            <person name="Goodwin L."/>
            <person name="Pitluck S."/>
            <person name="Liolios K."/>
            <person name="Ivanova N."/>
            <person name="Mavromatis K."/>
            <person name="Mikhailova N."/>
            <person name="Ovchinnikova G."/>
            <person name="Pati A."/>
            <person name="Brambilla E."/>
            <person name="Chen A."/>
            <person name="Palaniappan K."/>
            <person name="Land M."/>
            <person name="Hauser L."/>
            <person name="Chang Y.J."/>
            <person name="Jeffries C.D."/>
            <person name="Rohde M."/>
            <person name="Sikorski J."/>
            <person name="Spring S."/>
            <person name="Goker M."/>
            <person name="Detter J.C."/>
            <person name="Woyke T."/>
            <person name="Bristow J."/>
            <person name="Eisen J.A."/>
            <person name="Markowitz V."/>
            <person name="Hugenholtz P."/>
            <person name="Kyrpides N.C."/>
            <person name="Klenk H.P."/>
        </authorList>
    </citation>
    <scope>NUCLEOTIDE SEQUENCE [LARGE SCALE GENOMIC DNA]</scope>
    <source>
        <strain evidence="4">DSM 12680 / TGB-C1</strain>
    </source>
</reference>
<name>D7CK77_SYNLT</name>
<dbReference type="AlphaFoldDB" id="D7CK77"/>
<dbReference type="STRING" id="643648.Slip_2322"/>
<dbReference type="Proteomes" id="UP000000378">
    <property type="component" value="Chromosome"/>
</dbReference>